<feature type="domain" description="Xylose isomerase-like TIM barrel" evidence="1">
    <location>
        <begin position="33"/>
        <end position="281"/>
    </location>
</feature>
<name>A0ABZ3FTU2_9ACTN</name>
<proteinExistence type="predicted"/>
<dbReference type="Pfam" id="PF01261">
    <property type="entry name" value="AP_endonuc_2"/>
    <property type="match status" value="1"/>
</dbReference>
<keyword evidence="2" id="KW-0413">Isomerase</keyword>
<accession>A0ABZ3FTU2</accession>
<sequence length="306" mass="33210">MSAPQPAIAAAPFSVGYGTNGFADHSLDDAVQVLRHFGYAGLGLTLGFQHLDPFAPDHHQQADRVRELIGDWPLVIETGTRFLLDPFVKHRPTLVDEHATARLDFLAAAIGIAARTQADCVSLWSGTVPAGDDPGRCWDRLVDRMQRVTEQAAAAGVRLAFEPEPGMLVETVADAFELRERLGNPEVLGITVDLGHCVAVEPDGVVGALRQAGRLLRNVQVDDMLPGIHEHLELGTGELDLVAALRTLVEIDYTGLIALELPRHSHDAPGLAARSMAALDEAWLRVEQHEKVSEPAARLAQERRQP</sequence>
<dbReference type="InterPro" id="IPR013022">
    <property type="entry name" value="Xyl_isomerase-like_TIM-brl"/>
</dbReference>
<protein>
    <submittedName>
        <fullName evidence="2">Sugar phosphate isomerase/epimerase family protein</fullName>
    </submittedName>
</protein>
<dbReference type="EMBL" id="CP154795">
    <property type="protein sequence ID" value="XAN08140.1"/>
    <property type="molecule type" value="Genomic_DNA"/>
</dbReference>
<dbReference type="InterPro" id="IPR050312">
    <property type="entry name" value="IolE/XylAMocC-like"/>
</dbReference>
<dbReference type="RefSeq" id="WP_425309596.1">
    <property type="nucleotide sequence ID" value="NZ_CP154795.1"/>
</dbReference>
<reference evidence="2 3" key="1">
    <citation type="submission" date="2024-04" db="EMBL/GenBank/DDBJ databases">
        <title>Isolation of an actinomycete strain from pig manure.</title>
        <authorList>
            <person name="Gong T."/>
            <person name="Yu Z."/>
            <person name="An M."/>
            <person name="Wei C."/>
            <person name="Yang W."/>
            <person name="Liu L."/>
        </authorList>
    </citation>
    <scope>NUCLEOTIDE SEQUENCE [LARGE SCALE GENOMIC DNA]</scope>
    <source>
        <strain evidence="2 3">ZF39</strain>
    </source>
</reference>
<evidence type="ECO:0000313" key="2">
    <source>
        <dbReference type="EMBL" id="XAN08140.1"/>
    </source>
</evidence>
<dbReference type="Proteomes" id="UP001442841">
    <property type="component" value="Chromosome"/>
</dbReference>
<gene>
    <name evidence="2" type="ORF">AADG42_12785</name>
</gene>
<dbReference type="PANTHER" id="PTHR12110:SF52">
    <property type="entry name" value="XYLOSE ISOMERASE"/>
    <property type="match status" value="1"/>
</dbReference>
<evidence type="ECO:0000313" key="3">
    <source>
        <dbReference type="Proteomes" id="UP001442841"/>
    </source>
</evidence>
<evidence type="ECO:0000259" key="1">
    <source>
        <dbReference type="Pfam" id="PF01261"/>
    </source>
</evidence>
<dbReference type="InterPro" id="IPR036237">
    <property type="entry name" value="Xyl_isomerase-like_sf"/>
</dbReference>
<dbReference type="GO" id="GO:0016853">
    <property type="term" value="F:isomerase activity"/>
    <property type="evidence" value="ECO:0007669"/>
    <property type="project" value="UniProtKB-KW"/>
</dbReference>
<dbReference type="SUPFAM" id="SSF51658">
    <property type="entry name" value="Xylose isomerase-like"/>
    <property type="match status" value="1"/>
</dbReference>
<keyword evidence="3" id="KW-1185">Reference proteome</keyword>
<organism evidence="2 3">
    <name type="scientific">Ammonicoccus fulvus</name>
    <dbReference type="NCBI Taxonomy" id="3138240"/>
    <lineage>
        <taxon>Bacteria</taxon>
        <taxon>Bacillati</taxon>
        <taxon>Actinomycetota</taxon>
        <taxon>Actinomycetes</taxon>
        <taxon>Propionibacteriales</taxon>
        <taxon>Propionibacteriaceae</taxon>
        <taxon>Ammonicoccus</taxon>
    </lineage>
</organism>
<dbReference type="PANTHER" id="PTHR12110">
    <property type="entry name" value="HYDROXYPYRUVATE ISOMERASE"/>
    <property type="match status" value="1"/>
</dbReference>
<dbReference type="Gene3D" id="3.20.20.150">
    <property type="entry name" value="Divalent-metal-dependent TIM barrel enzymes"/>
    <property type="match status" value="1"/>
</dbReference>